<comment type="pathway">
    <text evidence="1">Metabolic intermediate biosynthesis; chorismate biosynthesis; chorismate from D-erythrose 4-phosphate and phosphoenolpyruvate: step 4/7.</text>
</comment>
<dbReference type="InterPro" id="IPR013708">
    <property type="entry name" value="Shikimate_DH-bd_N"/>
</dbReference>
<dbReference type="CDD" id="cd01065">
    <property type="entry name" value="NAD_bind_Shikimate_DH"/>
    <property type="match status" value="1"/>
</dbReference>
<feature type="domain" description="SDH C-terminal" evidence="5">
    <location>
        <begin position="253"/>
        <end position="281"/>
    </location>
</feature>
<dbReference type="PANTHER" id="PTHR21089:SF1">
    <property type="entry name" value="BIFUNCTIONAL 3-DEHYDROQUINATE DEHYDRATASE_SHIKIMATE DEHYDROGENASE, CHLOROPLASTIC"/>
    <property type="match status" value="1"/>
</dbReference>
<dbReference type="Pfam" id="PF18317">
    <property type="entry name" value="SDH_C"/>
    <property type="match status" value="1"/>
</dbReference>
<dbReference type="GO" id="GO:0005829">
    <property type="term" value="C:cytosol"/>
    <property type="evidence" value="ECO:0007669"/>
    <property type="project" value="TreeGrafter"/>
</dbReference>
<dbReference type="GO" id="GO:0019632">
    <property type="term" value="P:shikimate metabolic process"/>
    <property type="evidence" value="ECO:0007669"/>
    <property type="project" value="TreeGrafter"/>
</dbReference>
<dbReference type="SUPFAM" id="SSF51735">
    <property type="entry name" value="NAD(P)-binding Rossmann-fold domains"/>
    <property type="match status" value="1"/>
</dbReference>
<dbReference type="EC" id="1.1.1.25" evidence="6"/>
<dbReference type="GO" id="GO:0004764">
    <property type="term" value="F:shikimate 3-dehydrogenase (NADP+) activity"/>
    <property type="evidence" value="ECO:0007669"/>
    <property type="project" value="UniProtKB-EC"/>
</dbReference>
<reference evidence="7" key="1">
    <citation type="submission" date="2018-09" db="EMBL/GenBank/DDBJ databases">
        <authorList>
            <person name="Tuo L."/>
        </authorList>
    </citation>
    <scope>NUCLEOTIDE SEQUENCE [LARGE SCALE GENOMIC DNA]</scope>
    <source>
        <strain evidence="7">M2BS4Y-1</strain>
    </source>
</reference>
<dbReference type="NCBIfam" id="NF009201">
    <property type="entry name" value="PRK12549.1"/>
    <property type="match status" value="1"/>
</dbReference>
<dbReference type="InterPro" id="IPR036291">
    <property type="entry name" value="NAD(P)-bd_dom_sf"/>
</dbReference>
<dbReference type="Proteomes" id="UP000265750">
    <property type="component" value="Unassembled WGS sequence"/>
</dbReference>
<dbReference type="EMBL" id="QYRN01000012">
    <property type="protein sequence ID" value="RIX97982.1"/>
    <property type="molecule type" value="Genomic_DNA"/>
</dbReference>
<evidence type="ECO:0000259" key="4">
    <source>
        <dbReference type="Pfam" id="PF08501"/>
    </source>
</evidence>
<keyword evidence="2 6" id="KW-0560">Oxidoreductase</keyword>
<dbReference type="RefSeq" id="WP_119541473.1">
    <property type="nucleotide sequence ID" value="NZ_QYRN01000012.1"/>
</dbReference>
<keyword evidence="3" id="KW-0028">Amino-acid biosynthesis</keyword>
<accession>A0A3A1WFX0</accession>
<dbReference type="InterPro" id="IPR041121">
    <property type="entry name" value="SDH_C"/>
</dbReference>
<dbReference type="GO" id="GO:0009073">
    <property type="term" value="P:aromatic amino acid family biosynthetic process"/>
    <property type="evidence" value="ECO:0007669"/>
    <property type="project" value="UniProtKB-KW"/>
</dbReference>
<dbReference type="Gene3D" id="3.40.50.720">
    <property type="entry name" value="NAD(P)-binding Rossmann-like Domain"/>
    <property type="match status" value="1"/>
</dbReference>
<dbReference type="AlphaFoldDB" id="A0A3A1WFX0"/>
<name>A0A3A1WFX0_9HYPH</name>
<dbReference type="GO" id="GO:0009423">
    <property type="term" value="P:chorismate biosynthetic process"/>
    <property type="evidence" value="ECO:0007669"/>
    <property type="project" value="TreeGrafter"/>
</dbReference>
<sequence>MNAFASFRALGTEETLQLGLVGAGIAASRTPAMQEREGAAHGLRTVYRLFDTPLATPDDLGALVRAMELCGYAGFNVTYPFKIAILDHLHELDESARIVGAVNTVVLRDGRRIGFNTDLGGFTDAFAETMTGAARRRVLQIGAGGAGLAVAGGLLDCGVEELFVHDLDHERARLLVQRLEEQGRGRVRAVSSVEGAYDGIVNATPIGTDKRPGLPYPIERLGPETFVVDVNYFPLESQLIREAKARGCRTMGGAGMAVGQAVRAFSCFTGLRADRERMMAAFLALGA</sequence>
<keyword evidence="7" id="KW-1185">Reference proteome</keyword>
<dbReference type="Pfam" id="PF08501">
    <property type="entry name" value="Shikimate_dh_N"/>
    <property type="match status" value="1"/>
</dbReference>
<dbReference type="PANTHER" id="PTHR21089">
    <property type="entry name" value="SHIKIMATE DEHYDROGENASE"/>
    <property type="match status" value="1"/>
</dbReference>
<evidence type="ECO:0000313" key="6">
    <source>
        <dbReference type="EMBL" id="RIX97982.1"/>
    </source>
</evidence>
<evidence type="ECO:0000256" key="1">
    <source>
        <dbReference type="ARBA" id="ARBA00004871"/>
    </source>
</evidence>
<keyword evidence="3" id="KW-0057">Aromatic amino acid biosynthesis</keyword>
<dbReference type="Gene3D" id="3.40.50.10860">
    <property type="entry name" value="Leucine Dehydrogenase, chain A, domain 1"/>
    <property type="match status" value="1"/>
</dbReference>
<evidence type="ECO:0000256" key="2">
    <source>
        <dbReference type="ARBA" id="ARBA00023002"/>
    </source>
</evidence>
<gene>
    <name evidence="6" type="ORF">D3218_18030</name>
</gene>
<protein>
    <submittedName>
        <fullName evidence="6">Shikimate dehydrogenase</fullName>
        <ecNumber evidence="6">1.1.1.25</ecNumber>
    </submittedName>
</protein>
<dbReference type="OrthoDB" id="9792692at2"/>
<evidence type="ECO:0000259" key="5">
    <source>
        <dbReference type="Pfam" id="PF18317"/>
    </source>
</evidence>
<evidence type="ECO:0000313" key="7">
    <source>
        <dbReference type="Proteomes" id="UP000265750"/>
    </source>
</evidence>
<dbReference type="SUPFAM" id="SSF53223">
    <property type="entry name" value="Aminoacid dehydrogenase-like, N-terminal domain"/>
    <property type="match status" value="1"/>
</dbReference>
<dbReference type="InterPro" id="IPR046346">
    <property type="entry name" value="Aminoacid_DH-like_N_sf"/>
</dbReference>
<comment type="caution">
    <text evidence="6">The sequence shown here is derived from an EMBL/GenBank/DDBJ whole genome shotgun (WGS) entry which is preliminary data.</text>
</comment>
<evidence type="ECO:0000256" key="3">
    <source>
        <dbReference type="ARBA" id="ARBA00023141"/>
    </source>
</evidence>
<dbReference type="GO" id="GO:0050661">
    <property type="term" value="F:NADP binding"/>
    <property type="evidence" value="ECO:0007669"/>
    <property type="project" value="TreeGrafter"/>
</dbReference>
<proteinExistence type="predicted"/>
<organism evidence="6 7">
    <name type="scientific">Aureimonas flava</name>
    <dbReference type="NCBI Taxonomy" id="2320271"/>
    <lineage>
        <taxon>Bacteria</taxon>
        <taxon>Pseudomonadati</taxon>
        <taxon>Pseudomonadota</taxon>
        <taxon>Alphaproteobacteria</taxon>
        <taxon>Hyphomicrobiales</taxon>
        <taxon>Aurantimonadaceae</taxon>
        <taxon>Aureimonas</taxon>
    </lineage>
</organism>
<dbReference type="InterPro" id="IPR022893">
    <property type="entry name" value="Shikimate_DH_fam"/>
</dbReference>
<feature type="domain" description="Shikimate dehydrogenase substrate binding N-terminal" evidence="4">
    <location>
        <begin position="20"/>
        <end position="105"/>
    </location>
</feature>